<dbReference type="EMBL" id="JBHSNW010000006">
    <property type="protein sequence ID" value="MFC5816247.1"/>
    <property type="molecule type" value="Genomic_DNA"/>
</dbReference>
<evidence type="ECO:0000313" key="2">
    <source>
        <dbReference type="Proteomes" id="UP001596096"/>
    </source>
</evidence>
<dbReference type="RefSeq" id="WP_219544705.1">
    <property type="nucleotide sequence ID" value="NZ_JAHKRN010000010.1"/>
</dbReference>
<accession>A0ABW1BTC2</accession>
<name>A0ABW1BTC2_9ACTN</name>
<proteinExistence type="predicted"/>
<protein>
    <submittedName>
        <fullName evidence="1">Uncharacterized protein</fullName>
    </submittedName>
</protein>
<evidence type="ECO:0000313" key="1">
    <source>
        <dbReference type="EMBL" id="MFC5816247.1"/>
    </source>
</evidence>
<gene>
    <name evidence="1" type="ORF">ACFPUY_14220</name>
</gene>
<comment type="caution">
    <text evidence="1">The sequence shown here is derived from an EMBL/GenBank/DDBJ whole genome shotgun (WGS) entry which is preliminary data.</text>
</comment>
<reference evidence="2" key="1">
    <citation type="journal article" date="2019" name="Int. J. Syst. Evol. Microbiol.">
        <title>The Global Catalogue of Microorganisms (GCM) 10K type strain sequencing project: providing services to taxonomists for standard genome sequencing and annotation.</title>
        <authorList>
            <consortium name="The Broad Institute Genomics Platform"/>
            <consortium name="The Broad Institute Genome Sequencing Center for Infectious Disease"/>
            <person name="Wu L."/>
            <person name="Ma J."/>
        </authorList>
    </citation>
    <scope>NUCLEOTIDE SEQUENCE [LARGE SCALE GENOMIC DNA]</scope>
    <source>
        <strain evidence="2">CGMCC 4.7106</strain>
    </source>
</reference>
<organism evidence="1 2">
    <name type="scientific">Nonomuraea harbinensis</name>
    <dbReference type="NCBI Taxonomy" id="1286938"/>
    <lineage>
        <taxon>Bacteria</taxon>
        <taxon>Bacillati</taxon>
        <taxon>Actinomycetota</taxon>
        <taxon>Actinomycetes</taxon>
        <taxon>Streptosporangiales</taxon>
        <taxon>Streptosporangiaceae</taxon>
        <taxon>Nonomuraea</taxon>
    </lineage>
</organism>
<keyword evidence="2" id="KW-1185">Reference proteome</keyword>
<dbReference type="Proteomes" id="UP001596096">
    <property type="component" value="Unassembled WGS sequence"/>
</dbReference>
<sequence>MTDGTLTYRDQIVINFSAFDFEDHAFRWIDVKRFGLSRRDVAGGRLLADLVGHEQYRDDYAGGGVEAAGLRHGPYWLRNLSVAAYEQVDGAVAHAVLRGWADQFGPLPAALSARLEDEVHPLLADATERYRLKDLGRGAFHDWGGVQIDFHELVLVDRTAGTLSLLVAADD</sequence>